<dbReference type="SMART" id="SM00292">
    <property type="entry name" value="BRCT"/>
    <property type="match status" value="1"/>
</dbReference>
<organism evidence="15 16">
    <name type="scientific">Geodia barretti</name>
    <name type="common">Barrett's horny sponge</name>
    <dbReference type="NCBI Taxonomy" id="519541"/>
    <lineage>
        <taxon>Eukaryota</taxon>
        <taxon>Metazoa</taxon>
        <taxon>Porifera</taxon>
        <taxon>Demospongiae</taxon>
        <taxon>Heteroscleromorpha</taxon>
        <taxon>Tetractinellida</taxon>
        <taxon>Astrophorina</taxon>
        <taxon>Geodiidae</taxon>
        <taxon>Geodia</taxon>
    </lineage>
</organism>
<dbReference type="InterPro" id="IPR004150">
    <property type="entry name" value="NAD_DNA_ligase_OB"/>
</dbReference>
<dbReference type="InterPro" id="IPR018239">
    <property type="entry name" value="DNA_ligase_AS"/>
</dbReference>
<dbReference type="SUPFAM" id="SSF50249">
    <property type="entry name" value="Nucleic acid-binding proteins"/>
    <property type="match status" value="1"/>
</dbReference>
<comment type="catalytic activity">
    <reaction evidence="12">
        <text>NAD(+) + (deoxyribonucleotide)n-3'-hydroxyl + 5'-phospho-(deoxyribonucleotide)m = (deoxyribonucleotide)n+m + AMP + beta-nicotinamide D-nucleotide.</text>
        <dbReference type="EC" id="6.5.1.2"/>
    </reaction>
</comment>
<dbReference type="Gene3D" id="1.10.287.610">
    <property type="entry name" value="Helix hairpin bin"/>
    <property type="match status" value="1"/>
</dbReference>
<keyword evidence="8" id="KW-0862">Zinc</keyword>
<dbReference type="InterPro" id="IPR036420">
    <property type="entry name" value="BRCT_dom_sf"/>
</dbReference>
<evidence type="ECO:0000256" key="10">
    <source>
        <dbReference type="ARBA" id="ARBA00023027"/>
    </source>
</evidence>
<proteinExistence type="inferred from homology"/>
<dbReference type="Pfam" id="PF00533">
    <property type="entry name" value="BRCT"/>
    <property type="match status" value="1"/>
</dbReference>
<dbReference type="PROSITE" id="PS01055">
    <property type="entry name" value="DNA_LIGASE_N1"/>
    <property type="match status" value="1"/>
</dbReference>
<gene>
    <name evidence="15" type="ORF">GBAR_LOCUS18120</name>
</gene>
<evidence type="ECO:0000259" key="14">
    <source>
        <dbReference type="PROSITE" id="PS50172"/>
    </source>
</evidence>
<evidence type="ECO:0000256" key="6">
    <source>
        <dbReference type="ARBA" id="ARBA00022723"/>
    </source>
</evidence>
<protein>
    <recommendedName>
        <fullName evidence="3">DNA ligase (NAD(+))</fullName>
        <ecNumber evidence="3">6.5.1.2</ecNumber>
    </recommendedName>
</protein>
<dbReference type="PANTHER" id="PTHR23389:SF9">
    <property type="entry name" value="DNA LIGASE"/>
    <property type="match status" value="1"/>
</dbReference>
<feature type="domain" description="BRCT" evidence="14">
    <location>
        <begin position="618"/>
        <end position="691"/>
    </location>
</feature>
<evidence type="ECO:0000256" key="13">
    <source>
        <dbReference type="SAM" id="MobiDB-lite"/>
    </source>
</evidence>
<dbReference type="PIRSF" id="PIRSF001604">
    <property type="entry name" value="LigA"/>
    <property type="match status" value="1"/>
</dbReference>
<feature type="region of interest" description="Disordered" evidence="13">
    <location>
        <begin position="694"/>
        <end position="715"/>
    </location>
</feature>
<evidence type="ECO:0000256" key="1">
    <source>
        <dbReference type="ARBA" id="ARBA00001946"/>
    </source>
</evidence>
<dbReference type="SUPFAM" id="SSF52113">
    <property type="entry name" value="BRCT domain"/>
    <property type="match status" value="1"/>
</dbReference>
<dbReference type="Gene3D" id="1.10.150.20">
    <property type="entry name" value="5' to 3' exonuclease, C-terminal subdomain"/>
    <property type="match status" value="2"/>
</dbReference>
<dbReference type="InterPro" id="IPR013840">
    <property type="entry name" value="DNAligase_N"/>
</dbReference>
<evidence type="ECO:0000256" key="2">
    <source>
        <dbReference type="ARBA" id="ARBA00004067"/>
    </source>
</evidence>
<comment type="cofactor">
    <cofactor evidence="1">
        <name>Mg(2+)</name>
        <dbReference type="ChEBI" id="CHEBI:18420"/>
    </cofactor>
</comment>
<dbReference type="FunFam" id="3.30.470.30:FF:000001">
    <property type="entry name" value="DNA ligase"/>
    <property type="match status" value="1"/>
</dbReference>
<dbReference type="PROSITE" id="PS50172">
    <property type="entry name" value="BRCT"/>
    <property type="match status" value="1"/>
</dbReference>
<dbReference type="NCBIfam" id="TIGR00575">
    <property type="entry name" value="dnlj"/>
    <property type="match status" value="1"/>
</dbReference>
<dbReference type="GO" id="GO:0005829">
    <property type="term" value="C:cytosol"/>
    <property type="evidence" value="ECO:0007669"/>
    <property type="project" value="TreeGrafter"/>
</dbReference>
<dbReference type="GO" id="GO:0006260">
    <property type="term" value="P:DNA replication"/>
    <property type="evidence" value="ECO:0007669"/>
    <property type="project" value="UniProtKB-KW"/>
</dbReference>
<dbReference type="AlphaFoldDB" id="A0AA35SKX1"/>
<dbReference type="EMBL" id="CASHTH010002581">
    <property type="protein sequence ID" value="CAI8032000.1"/>
    <property type="molecule type" value="Genomic_DNA"/>
</dbReference>
<keyword evidence="9" id="KW-0460">Magnesium</keyword>
<evidence type="ECO:0000256" key="4">
    <source>
        <dbReference type="ARBA" id="ARBA00022598"/>
    </source>
</evidence>
<feature type="compositionally biased region" description="Acidic residues" evidence="13">
    <location>
        <begin position="706"/>
        <end position="715"/>
    </location>
</feature>
<keyword evidence="7" id="KW-0227">DNA damage</keyword>
<dbReference type="SUPFAM" id="SSF56091">
    <property type="entry name" value="DNA ligase/mRNA capping enzyme, catalytic domain"/>
    <property type="match status" value="1"/>
</dbReference>
<dbReference type="NCBIfam" id="NF005932">
    <property type="entry name" value="PRK07956.1"/>
    <property type="match status" value="1"/>
</dbReference>
<dbReference type="Pfam" id="PF01653">
    <property type="entry name" value="DNA_ligase_aden"/>
    <property type="match status" value="1"/>
</dbReference>
<dbReference type="InterPro" id="IPR010994">
    <property type="entry name" value="RuvA_2-like"/>
</dbReference>
<dbReference type="InterPro" id="IPR003583">
    <property type="entry name" value="Hlx-hairpin-Hlx_DNA-bd_motif"/>
</dbReference>
<evidence type="ECO:0000256" key="3">
    <source>
        <dbReference type="ARBA" id="ARBA00012722"/>
    </source>
</evidence>
<keyword evidence="11" id="KW-0234">DNA repair</keyword>
<dbReference type="InterPro" id="IPR012340">
    <property type="entry name" value="NA-bd_OB-fold"/>
</dbReference>
<dbReference type="PROSITE" id="PS01056">
    <property type="entry name" value="DNA_LIGASE_N2"/>
    <property type="match status" value="1"/>
</dbReference>
<dbReference type="EC" id="6.5.1.2" evidence="3"/>
<evidence type="ECO:0000256" key="11">
    <source>
        <dbReference type="ARBA" id="ARBA00023204"/>
    </source>
</evidence>
<evidence type="ECO:0000256" key="7">
    <source>
        <dbReference type="ARBA" id="ARBA00022763"/>
    </source>
</evidence>
<sequence>MSDDATPPEALARDAAERELARLAQEIRRHDELYYTRSAPELSDAEYDVLRRRNEAIEARFPDLKRADSPSDRVGAPPASSFAKVRHTRPMLSLGNALNDDDLAEFEGRVRRFLNLDEEEPVVLYGEPKIDGLSATLHYHEGRLALGATRGDGETGEDVTENLRTLRDLPHTLTGADVPERLEVRGEVYIGLADFAALNREREAEGEEAFVNPRNTASGGLRQLDTALTAKRRLRFFAHGWGEVSEALGERQGDVLARLAAWGFALAPHARRCAGLDEARALHREIEAVRPSLDFEIDGVVFKVDRLDWQERLGAAGRAPRWAIAYKFPAEQAETVLHRISISVGRTGALTPVAELEPVYVGGVTVSRATLHNEDVIAERGIRAGDTVVVQRAGDVIPQVVRVIEEKRPAGSEPFVPPAVCPECGSHAVREEGEAVRRCTGGLICPAQALERLRHFVARDAFDIEGLGAKQIEAFWAEGRVKSPADIFDIEEKDGDPHTPLAEREGWGETSAANLFRAIEARRRISLDRFIHALGIRHVGQTTARLLARRYRTVDDWREAMEAAAAPEGESLEALTDIDGIGPVVAQAIVEFVAEPRNGAILDALCERLDIEPFEAPTADSPVAGKTVVFTGKLQQMTRQEAKARAEALGAQVAGSVSRATDYVVAGEEAGSKLKRAEALGVAVLTEDEWLAVASGEAPPPAAEPGGEEGSDGTA</sequence>
<comment type="function">
    <text evidence="2">DNA ligase that catalyzes the formation of phosphodiester linkages between 5'-phosphoryl and 3'-hydroxyl groups in double-stranded DNA using NAD as a coenzyme and as the energy source for the reaction. It is essential for DNA replication and repair of damaged DNA.</text>
</comment>
<dbReference type="Pfam" id="PF12826">
    <property type="entry name" value="HHH_2"/>
    <property type="match status" value="1"/>
</dbReference>
<dbReference type="InterPro" id="IPR033136">
    <property type="entry name" value="DNA_ligase_CS"/>
</dbReference>
<keyword evidence="16" id="KW-1185">Reference proteome</keyword>
<dbReference type="InterPro" id="IPR001679">
    <property type="entry name" value="DNA_ligase"/>
</dbReference>
<dbReference type="GO" id="GO:0003911">
    <property type="term" value="F:DNA ligase (NAD+) activity"/>
    <property type="evidence" value="ECO:0007669"/>
    <property type="project" value="UniProtKB-EC"/>
</dbReference>
<dbReference type="Gene3D" id="3.30.470.30">
    <property type="entry name" value="DNA ligase/mRNA capping enzyme"/>
    <property type="match status" value="1"/>
</dbReference>
<dbReference type="Pfam" id="PF03119">
    <property type="entry name" value="DNA_ligase_ZBD"/>
    <property type="match status" value="1"/>
</dbReference>
<dbReference type="SMART" id="SM00278">
    <property type="entry name" value="HhH1"/>
    <property type="match status" value="2"/>
</dbReference>
<dbReference type="SMART" id="SM00532">
    <property type="entry name" value="LIGANc"/>
    <property type="match status" value="1"/>
</dbReference>
<evidence type="ECO:0000256" key="12">
    <source>
        <dbReference type="ARBA" id="ARBA00034005"/>
    </source>
</evidence>
<dbReference type="Gene3D" id="3.40.50.10190">
    <property type="entry name" value="BRCT domain"/>
    <property type="match status" value="1"/>
</dbReference>
<keyword evidence="6" id="KW-0479">Metal-binding</keyword>
<evidence type="ECO:0000256" key="9">
    <source>
        <dbReference type="ARBA" id="ARBA00022842"/>
    </source>
</evidence>
<dbReference type="InterPro" id="IPR004149">
    <property type="entry name" value="Znf_DNAligase_C4"/>
</dbReference>
<dbReference type="InterPro" id="IPR013839">
    <property type="entry name" value="DNAligase_adenylation"/>
</dbReference>
<dbReference type="Proteomes" id="UP001174909">
    <property type="component" value="Unassembled WGS sequence"/>
</dbReference>
<comment type="caution">
    <text evidence="15">The sequence shown here is derived from an EMBL/GenBank/DDBJ whole genome shotgun (WGS) entry which is preliminary data.</text>
</comment>
<dbReference type="FunFam" id="2.40.50.140:FF:000012">
    <property type="entry name" value="DNA ligase"/>
    <property type="match status" value="1"/>
</dbReference>
<keyword evidence="4 15" id="KW-0436">Ligase</keyword>
<evidence type="ECO:0000313" key="15">
    <source>
        <dbReference type="EMBL" id="CAI8032000.1"/>
    </source>
</evidence>
<name>A0AA35SKX1_GEOBA</name>
<dbReference type="InterPro" id="IPR001357">
    <property type="entry name" value="BRCT_dom"/>
</dbReference>
<keyword evidence="10" id="KW-0520">NAD</keyword>
<dbReference type="Gene3D" id="6.20.10.30">
    <property type="match status" value="1"/>
</dbReference>
<dbReference type="InterPro" id="IPR041663">
    <property type="entry name" value="DisA/LigA_HHH"/>
</dbReference>
<evidence type="ECO:0000256" key="5">
    <source>
        <dbReference type="ARBA" id="ARBA00022705"/>
    </source>
</evidence>
<dbReference type="GO" id="GO:0046872">
    <property type="term" value="F:metal ion binding"/>
    <property type="evidence" value="ECO:0007669"/>
    <property type="project" value="UniProtKB-KW"/>
</dbReference>
<dbReference type="PANTHER" id="PTHR23389">
    <property type="entry name" value="CHROMOSOME TRANSMISSION FIDELITY FACTOR 18"/>
    <property type="match status" value="1"/>
</dbReference>
<dbReference type="Gene3D" id="2.40.50.140">
    <property type="entry name" value="Nucleic acid-binding proteins"/>
    <property type="match status" value="1"/>
</dbReference>
<keyword evidence="5" id="KW-0235">DNA replication</keyword>
<dbReference type="CDD" id="cd00114">
    <property type="entry name" value="LIGANc"/>
    <property type="match status" value="1"/>
</dbReference>
<dbReference type="SUPFAM" id="SSF47781">
    <property type="entry name" value="RuvA domain 2-like"/>
    <property type="match status" value="1"/>
</dbReference>
<dbReference type="GO" id="GO:0003677">
    <property type="term" value="F:DNA binding"/>
    <property type="evidence" value="ECO:0007669"/>
    <property type="project" value="InterPro"/>
</dbReference>
<reference evidence="15" key="1">
    <citation type="submission" date="2023-03" db="EMBL/GenBank/DDBJ databases">
        <authorList>
            <person name="Steffen K."/>
            <person name="Cardenas P."/>
        </authorList>
    </citation>
    <scope>NUCLEOTIDE SEQUENCE</scope>
</reference>
<dbReference type="HAMAP" id="MF_01588">
    <property type="entry name" value="DNA_ligase_A"/>
    <property type="match status" value="1"/>
</dbReference>
<evidence type="ECO:0000313" key="16">
    <source>
        <dbReference type="Proteomes" id="UP001174909"/>
    </source>
</evidence>
<evidence type="ECO:0000256" key="8">
    <source>
        <dbReference type="ARBA" id="ARBA00022833"/>
    </source>
</evidence>
<dbReference type="Pfam" id="PF03120">
    <property type="entry name" value="OB_DNA_ligase"/>
    <property type="match status" value="1"/>
</dbReference>
<dbReference type="GO" id="GO:0006281">
    <property type="term" value="P:DNA repair"/>
    <property type="evidence" value="ECO:0007669"/>
    <property type="project" value="UniProtKB-KW"/>
</dbReference>
<dbReference type="CDD" id="cd17748">
    <property type="entry name" value="BRCT_DNA_ligase_like"/>
    <property type="match status" value="1"/>
</dbReference>
<accession>A0AA35SKX1</accession>